<protein>
    <submittedName>
        <fullName evidence="2">Tripartite tricarboxylate transporter substrate binding protein</fullName>
    </submittedName>
</protein>
<evidence type="ECO:0000256" key="1">
    <source>
        <dbReference type="ARBA" id="ARBA00006987"/>
    </source>
</evidence>
<comment type="similarity">
    <text evidence="1">Belongs to the UPF0065 (bug) family.</text>
</comment>
<evidence type="ECO:0000313" key="2">
    <source>
        <dbReference type="EMBL" id="QOT79315.1"/>
    </source>
</evidence>
<gene>
    <name evidence="2" type="ORF">F7R26_031755</name>
</gene>
<proteinExistence type="inferred from homology"/>
<dbReference type="Gene3D" id="3.40.190.10">
    <property type="entry name" value="Periplasmic binding protein-like II"/>
    <property type="match status" value="1"/>
</dbReference>
<dbReference type="EMBL" id="CP062804">
    <property type="protein sequence ID" value="QOT79315.1"/>
    <property type="molecule type" value="Genomic_DNA"/>
</dbReference>
<name>A0A643FKU1_9BURK</name>
<evidence type="ECO:0000313" key="3">
    <source>
        <dbReference type="Proteomes" id="UP000397656"/>
    </source>
</evidence>
<dbReference type="PANTHER" id="PTHR42928">
    <property type="entry name" value="TRICARBOXYLATE-BINDING PROTEIN"/>
    <property type="match status" value="1"/>
</dbReference>
<dbReference type="AlphaFoldDB" id="A0A643FKU1"/>
<accession>A0A643FKU1</accession>
<dbReference type="CDD" id="cd07012">
    <property type="entry name" value="PBP2_Bug_TTT"/>
    <property type="match status" value="1"/>
</dbReference>
<dbReference type="PANTHER" id="PTHR42928:SF5">
    <property type="entry name" value="BLR1237 PROTEIN"/>
    <property type="match status" value="1"/>
</dbReference>
<dbReference type="GeneID" id="98405541"/>
<organism evidence="2 3">
    <name type="scientific">Cupriavidus basilensis</name>
    <dbReference type="NCBI Taxonomy" id="68895"/>
    <lineage>
        <taxon>Bacteria</taxon>
        <taxon>Pseudomonadati</taxon>
        <taxon>Pseudomonadota</taxon>
        <taxon>Betaproteobacteria</taxon>
        <taxon>Burkholderiales</taxon>
        <taxon>Burkholderiaceae</taxon>
        <taxon>Cupriavidus</taxon>
    </lineage>
</organism>
<dbReference type="InterPro" id="IPR005064">
    <property type="entry name" value="BUG"/>
</dbReference>
<sequence>MHKLAHALLATAIVLPAIAATPALASDTYPGKPIRMIVGFPPGGSADINARIVAQGLGKQLSTSVVPDNKPGAGGNIAATEAKRATADGYTIFYSTSAVVLAPALYQNVQFDTFADFVPVSLTAIVPLVLVTTPGLPVKNVHELVAYAKANPGKLNYASSGAGALLHLGGALFAKETGIQVTHVAYKGSAPAITDLIAGSTQFMFLPLSDAQPLIKGGKLKALAITSAKRSTLLPEIPTIKEASGMSALEMGAWQGILVPKGTPEPIVRQLREATDRTLKDEAVRAKLIAQGSDILGGTPQQYTAYMKSEATRWGQIIKESGAKVE</sequence>
<dbReference type="Pfam" id="PF03401">
    <property type="entry name" value="TctC"/>
    <property type="match status" value="1"/>
</dbReference>
<dbReference type="SUPFAM" id="SSF53850">
    <property type="entry name" value="Periplasmic binding protein-like II"/>
    <property type="match status" value="1"/>
</dbReference>
<dbReference type="Gene3D" id="3.40.190.150">
    <property type="entry name" value="Bordetella uptake gene, domain 1"/>
    <property type="match status" value="1"/>
</dbReference>
<reference evidence="2 3" key="1">
    <citation type="submission" date="2020-10" db="EMBL/GenBank/DDBJ databases">
        <title>Complete genome sequence of Cupriavidus basilensis CCUG 49340T.</title>
        <authorList>
            <person name="Salva-Serra F."/>
            <person name="Donoso R.A."/>
            <person name="Cho K.H."/>
            <person name="Yoo J.A."/>
            <person name="Lee K."/>
            <person name="Yoon S.-H."/>
            <person name="Perez-Pantoja D."/>
            <person name="Moore E.R.B."/>
        </authorList>
    </citation>
    <scope>NUCLEOTIDE SEQUENCE [LARGE SCALE GENOMIC DNA]</scope>
    <source>
        <strain evidence="3">CCUG 49340</strain>
    </source>
</reference>
<dbReference type="RefSeq" id="WP_150991734.1">
    <property type="nucleotide sequence ID" value="NZ_CP062804.1"/>
</dbReference>
<dbReference type="Proteomes" id="UP000397656">
    <property type="component" value="Chromosome 2"/>
</dbReference>
<dbReference type="InterPro" id="IPR042100">
    <property type="entry name" value="Bug_dom1"/>
</dbReference>
<dbReference type="PIRSF" id="PIRSF017082">
    <property type="entry name" value="YflP"/>
    <property type="match status" value="1"/>
</dbReference>